<feature type="transmembrane region" description="Helical" evidence="1">
    <location>
        <begin position="136"/>
        <end position="159"/>
    </location>
</feature>
<dbReference type="PANTHER" id="PTHR39165:SF1">
    <property type="entry name" value="DUF456 DOMAIN-CONTAINING PROTEIN"/>
    <property type="match status" value="1"/>
</dbReference>
<evidence type="ECO:0000313" key="4">
    <source>
        <dbReference type="Proteomes" id="UP000595847"/>
    </source>
</evidence>
<evidence type="ECO:0000313" key="3">
    <source>
        <dbReference type="EMBL" id="QUO43275.1"/>
    </source>
</evidence>
<dbReference type="AlphaFoldDB" id="A0A7T5JQH2"/>
<dbReference type="PANTHER" id="PTHR39165">
    <property type="entry name" value="IG HYPOTHETICAL 17883"/>
    <property type="match status" value="1"/>
</dbReference>
<feature type="transmembrane region" description="Helical" evidence="1">
    <location>
        <begin position="6"/>
        <end position="22"/>
    </location>
</feature>
<gene>
    <name evidence="2" type="ORF">JD108_10475</name>
    <name evidence="3" type="ORF">KDJ56_10165</name>
</gene>
<accession>A0A7T5JQH2</accession>
<keyword evidence="1" id="KW-0472">Membrane</keyword>
<dbReference type="InterPro" id="IPR007403">
    <property type="entry name" value="DUF456"/>
</dbReference>
<organism evidence="2 4">
    <name type="scientific">Brevibacillus composti</name>
    <dbReference type="NCBI Taxonomy" id="2796470"/>
    <lineage>
        <taxon>Bacteria</taxon>
        <taxon>Bacillati</taxon>
        <taxon>Bacillota</taxon>
        <taxon>Bacilli</taxon>
        <taxon>Bacillales</taxon>
        <taxon>Paenibacillaceae</taxon>
        <taxon>Brevibacillus</taxon>
    </lineage>
</organism>
<proteinExistence type="predicted"/>
<dbReference type="KEGG" id="bcop:JD108_10475"/>
<keyword evidence="1" id="KW-0812">Transmembrane</keyword>
<dbReference type="Proteomes" id="UP000595847">
    <property type="component" value="Chromosome"/>
</dbReference>
<feature type="transmembrane region" description="Helical" evidence="1">
    <location>
        <begin position="87"/>
        <end position="116"/>
    </location>
</feature>
<sequence length="162" mass="17757">MDILLWLVIIILFVLSIAGIFLPVLPDTLLLWGGFLLYHFFVADPGSGLPASFWWGMAVLSILLYGADLLTNMYFVKRYGGSKASSWAAALGIFLGIFVFPPFGMLIMPFVLVVLVELLLQKQPLERAVKAGVGSLVGFLGSAVVKVVLQVVMIIWFFIAAF</sequence>
<evidence type="ECO:0000256" key="1">
    <source>
        <dbReference type="SAM" id="Phobius"/>
    </source>
</evidence>
<reference evidence="2 4" key="1">
    <citation type="submission" date="2020-12" db="EMBL/GenBank/DDBJ databases">
        <title>strain FJAT-54423T represents a novel species of the genus Brevibacillus.</title>
        <authorList>
            <person name="Tang R."/>
        </authorList>
    </citation>
    <scope>NUCLEOTIDE SEQUENCE [LARGE SCALE GENOMIC DNA]</scope>
    <source>
        <strain evidence="2 4">FJAT-54423</strain>
    </source>
</reference>
<keyword evidence="5" id="KW-1185">Reference proteome</keyword>
<dbReference type="RefSeq" id="WP_198829750.1">
    <property type="nucleotide sequence ID" value="NZ_CP066308.1"/>
</dbReference>
<evidence type="ECO:0000313" key="5">
    <source>
        <dbReference type="Proteomes" id="UP000677234"/>
    </source>
</evidence>
<dbReference type="EMBL" id="CP066308">
    <property type="protein sequence ID" value="QQE76247.1"/>
    <property type="molecule type" value="Genomic_DNA"/>
</dbReference>
<protein>
    <submittedName>
        <fullName evidence="2">DUF456 domain-containing protein</fullName>
    </submittedName>
</protein>
<feature type="transmembrane region" description="Helical" evidence="1">
    <location>
        <begin position="53"/>
        <end position="75"/>
    </location>
</feature>
<evidence type="ECO:0000313" key="2">
    <source>
        <dbReference type="EMBL" id="QQE76247.1"/>
    </source>
</evidence>
<dbReference type="EMBL" id="CP073708">
    <property type="protein sequence ID" value="QUO43275.1"/>
    <property type="molecule type" value="Genomic_DNA"/>
</dbReference>
<dbReference type="Pfam" id="PF04306">
    <property type="entry name" value="DUF456"/>
    <property type="match status" value="1"/>
</dbReference>
<dbReference type="Proteomes" id="UP000677234">
    <property type="component" value="Chromosome"/>
</dbReference>
<reference evidence="3" key="2">
    <citation type="submission" date="2021-04" db="EMBL/GenBank/DDBJ databases">
        <title>Brevibacillus composti FJAT-54423, complete genome.</title>
        <authorList>
            <person name="Tang R."/>
        </authorList>
    </citation>
    <scope>NUCLEOTIDE SEQUENCE</scope>
    <source>
        <strain evidence="3">FJAT-54424</strain>
    </source>
</reference>
<keyword evidence="1" id="KW-1133">Transmembrane helix</keyword>
<name>A0A7T5JQH2_9BACL</name>